<proteinExistence type="predicted"/>
<dbReference type="EMBL" id="DVIT01000029">
    <property type="protein sequence ID" value="HIS47506.1"/>
    <property type="molecule type" value="Genomic_DNA"/>
</dbReference>
<name>A0A9D1JQR6_9FIRM</name>
<reference evidence="3" key="2">
    <citation type="journal article" date="2021" name="PeerJ">
        <title>Extensive microbial diversity within the chicken gut microbiome revealed by metagenomics and culture.</title>
        <authorList>
            <person name="Gilroy R."/>
            <person name="Ravi A."/>
            <person name="Getino M."/>
            <person name="Pursley I."/>
            <person name="Horton D.L."/>
            <person name="Alikhan N.F."/>
            <person name="Baker D."/>
            <person name="Gharbi K."/>
            <person name="Hall N."/>
            <person name="Watson M."/>
            <person name="Adriaenssens E.M."/>
            <person name="Foster-Nyarko E."/>
            <person name="Jarju S."/>
            <person name="Secka A."/>
            <person name="Antonio M."/>
            <person name="Oren A."/>
            <person name="Chaudhuri R.R."/>
            <person name="La Ragione R."/>
            <person name="Hildebrand F."/>
            <person name="Pallen M.J."/>
        </authorList>
    </citation>
    <scope>NUCLEOTIDE SEQUENCE</scope>
    <source>
        <strain evidence="3">CHK178-757</strain>
    </source>
</reference>
<dbReference type="NCBIfam" id="TIGR02680">
    <property type="entry name" value="TIGR02680 family protein"/>
    <property type="match status" value="1"/>
</dbReference>
<evidence type="ECO:0000313" key="3">
    <source>
        <dbReference type="EMBL" id="HIS47506.1"/>
    </source>
</evidence>
<gene>
    <name evidence="3" type="ORF">IAB46_08145</name>
</gene>
<sequence length="1383" mass="159433">MNSKWQANRIGLINFWYYDDQEFSFAKGRMLLRGSNGSGKSVTMQSVIPLLLDGNMSPERLDPFGSRDRKMSSYLLEEGDEREERTGYLYLEFRRRETDTYMTIGMGIRARKGKPLDKWYFGLSDNRRVGRDFFLYKEAGDKVTLSKKELENRIGEGGVVFDRQQDYMSYVNRQIFGFETADEYKEMIDLLIQLRTPKLSKDFKPSVVNEILSDSLQPLSDEELLPMSEAIENMDTQNMNLKARQEARTAAEKINRVLDRYNRLILYEKAENYVSGQKQAETLKTEIHVLEASRVQALERGAALEEEREALDAQKDAMEKERASLNQSDAVNLKERQVELLGRIQAHEQTCREKERQLASKQEQAMSIENRKKSENDRLFVKEQEISALLAEMDEEANAMAFEEHTFFSDELLKDLSSPYVYDTHQMQMENTRDKITQGLEILREEDLWRRQADEQRKKRDKHQREEDSAMRQVNLQGDIFVQIQNEWAESLYGWAGKNEELVLSDETLKSMAAFVQNYGAGSDYGQVREAAADAWLAAKGRLDTALQQKSEEVRRLLEEKEGLEAELVSWENMREPEPERSPQVQKNRKRLQDMGIPYDEFYKVLEFGSTLSKKECDDLEEALMHMGILDALVIDESYKAQVLKMDPGACDRYLFVSHDHPEISLLDVLDLNDNVNDIFSNQRITGILSGIAYGADAGTAVYKDGTYQIGVITGTVSGTHEAGFLGTRAREANRQAKIAACKAAINALDQELGHLKGDVLLLEHRLEKARKEYQAFPSDEDLREAWRMLSQAEQRLEQLKTEGLRLEDELRETGVKLGQIHKEALAVAGSLYLTCSLDIFQAADTAARDYSQHFYRLKSAHEVYLQAVAYLKEFDERLEDLDQDMDQIRYDLGNTKRALKNDQAACDSVTEQLKLTGYEQIRQRLDMCIQWLLEYPEKLRACVEERTRMAEQARRADEQLEEKEKKLQESEQRCRWLEKVYRAELELGYVTPIRDMAAVPSDRPDASLSDESQYVYDIKPQDVIGLLASECRNMQKDGIIGNLNQVLFENRSFLSGEQPAQTELFAQLDEEAPAGCPSARRTDIVPKYQGTAVPFYKLIMYLDDEIQQLTQLLKEGDRELFEDVLANTISRKIRGRINGSMTWVEKMNTLMGAMNTSSGLKLSLRWRSKTAESENQLDTRELVELLKQDYRLMQEEDAARLSLHFRSKVADARRRAAEGAGQVSFYQVMKDTLDYRKWFEFQLFYQKSGERTKELTNSVFGTFSGGEKAMAMYVPLFSAVVAKYQSGRKDAPRLISLDEAFAGVDNKNIRDMFRLMTEFGFDFIINSQVLWGDCDTLDALAIYQLVRPQNARFVTVMPYLWNGIKKEMMEDEYEMERRCSGK</sequence>
<dbReference type="PANTHER" id="PTHR32083:SF48">
    <property type="entry name" value="TRANS-GOLGI NETWORK-LOCALIZED SYP41-INTERACTING PROTEIN 1"/>
    <property type="match status" value="1"/>
</dbReference>
<dbReference type="PANTHER" id="PTHR32083">
    <property type="entry name" value="CILIA AND FLAGELLA-ASSOCIATED PROTEIN 58-RELATED"/>
    <property type="match status" value="1"/>
</dbReference>
<feature type="coiled-coil region" evidence="2">
    <location>
        <begin position="783"/>
        <end position="810"/>
    </location>
</feature>
<dbReference type="Gene3D" id="3.40.50.300">
    <property type="entry name" value="P-loop containing nucleotide triphosphate hydrolases"/>
    <property type="match status" value="2"/>
</dbReference>
<accession>A0A9D1JQR6</accession>
<dbReference type="Pfam" id="PF13558">
    <property type="entry name" value="SbcC_Walker_B"/>
    <property type="match status" value="1"/>
</dbReference>
<keyword evidence="1 2" id="KW-0175">Coiled coil</keyword>
<dbReference type="Gene3D" id="1.10.287.1490">
    <property type="match status" value="1"/>
</dbReference>
<feature type="coiled-coil region" evidence="2">
    <location>
        <begin position="540"/>
        <end position="574"/>
    </location>
</feature>
<evidence type="ECO:0000256" key="2">
    <source>
        <dbReference type="SAM" id="Coils"/>
    </source>
</evidence>
<organism evidence="3 4">
    <name type="scientific">Candidatus Scybalocola faecigallinarum</name>
    <dbReference type="NCBI Taxonomy" id="2840941"/>
    <lineage>
        <taxon>Bacteria</taxon>
        <taxon>Bacillati</taxon>
        <taxon>Bacillota</taxon>
        <taxon>Clostridia</taxon>
        <taxon>Lachnospirales</taxon>
        <taxon>Lachnospiraceae</taxon>
        <taxon>Lachnospiraceae incertae sedis</taxon>
        <taxon>Candidatus Scybalocola (ex Gilroy et al. 2021)</taxon>
    </lineage>
</organism>
<dbReference type="GO" id="GO:0005856">
    <property type="term" value="C:cytoskeleton"/>
    <property type="evidence" value="ECO:0007669"/>
    <property type="project" value="TreeGrafter"/>
</dbReference>
<protein>
    <submittedName>
        <fullName evidence="3">TIGR02680 family protein</fullName>
    </submittedName>
</protein>
<reference evidence="3" key="1">
    <citation type="submission" date="2020-10" db="EMBL/GenBank/DDBJ databases">
        <authorList>
            <person name="Gilroy R."/>
        </authorList>
    </citation>
    <scope>NUCLEOTIDE SEQUENCE</scope>
    <source>
        <strain evidence="3">CHK178-757</strain>
    </source>
</reference>
<dbReference type="Proteomes" id="UP000823927">
    <property type="component" value="Unassembled WGS sequence"/>
</dbReference>
<evidence type="ECO:0000313" key="4">
    <source>
        <dbReference type="Proteomes" id="UP000823927"/>
    </source>
</evidence>
<feature type="coiled-coil region" evidence="2">
    <location>
        <begin position="294"/>
        <end position="378"/>
    </location>
</feature>
<comment type="caution">
    <text evidence="3">The sequence shown here is derived from an EMBL/GenBank/DDBJ whole genome shotgun (WGS) entry which is preliminary data.</text>
</comment>
<feature type="coiled-coil region" evidence="2">
    <location>
        <begin position="944"/>
        <end position="981"/>
    </location>
</feature>
<feature type="coiled-coil region" evidence="2">
    <location>
        <begin position="446"/>
        <end position="473"/>
    </location>
</feature>
<evidence type="ECO:0000256" key="1">
    <source>
        <dbReference type="ARBA" id="ARBA00023054"/>
    </source>
</evidence>
<dbReference type="SUPFAM" id="SSF52540">
    <property type="entry name" value="P-loop containing nucleoside triphosphate hydrolases"/>
    <property type="match status" value="1"/>
</dbReference>
<dbReference type="InterPro" id="IPR013496">
    <property type="entry name" value="CHP02680"/>
</dbReference>
<dbReference type="InterPro" id="IPR027417">
    <property type="entry name" value="P-loop_NTPase"/>
</dbReference>